<name>X1J6H4_9ZZZZ</name>
<evidence type="ECO:0000313" key="1">
    <source>
        <dbReference type="EMBL" id="GAH77120.1"/>
    </source>
</evidence>
<gene>
    <name evidence="1" type="ORF">S03H2_64169</name>
</gene>
<dbReference type="EMBL" id="BARU01041656">
    <property type="protein sequence ID" value="GAH77120.1"/>
    <property type="molecule type" value="Genomic_DNA"/>
</dbReference>
<sequence length="60" mass="7129">MFEYNSFTEKTIISRLKEISKSKYGLISINYILINCRMEDLLTFIRNYGISLPDKSFITR</sequence>
<feature type="non-terminal residue" evidence="1">
    <location>
        <position position="60"/>
    </location>
</feature>
<accession>X1J6H4</accession>
<proteinExistence type="predicted"/>
<comment type="caution">
    <text evidence="1">The sequence shown here is derived from an EMBL/GenBank/DDBJ whole genome shotgun (WGS) entry which is preliminary data.</text>
</comment>
<organism evidence="1">
    <name type="scientific">marine sediment metagenome</name>
    <dbReference type="NCBI Taxonomy" id="412755"/>
    <lineage>
        <taxon>unclassified sequences</taxon>
        <taxon>metagenomes</taxon>
        <taxon>ecological metagenomes</taxon>
    </lineage>
</organism>
<protein>
    <submittedName>
        <fullName evidence="1">Uncharacterized protein</fullName>
    </submittedName>
</protein>
<dbReference type="AlphaFoldDB" id="X1J6H4"/>
<reference evidence="1" key="1">
    <citation type="journal article" date="2014" name="Front. Microbiol.">
        <title>High frequency of phylogenetically diverse reductive dehalogenase-homologous genes in deep subseafloor sedimentary metagenomes.</title>
        <authorList>
            <person name="Kawai M."/>
            <person name="Futagami T."/>
            <person name="Toyoda A."/>
            <person name="Takaki Y."/>
            <person name="Nishi S."/>
            <person name="Hori S."/>
            <person name="Arai W."/>
            <person name="Tsubouchi T."/>
            <person name="Morono Y."/>
            <person name="Uchiyama I."/>
            <person name="Ito T."/>
            <person name="Fujiyama A."/>
            <person name="Inagaki F."/>
            <person name="Takami H."/>
        </authorList>
    </citation>
    <scope>NUCLEOTIDE SEQUENCE</scope>
    <source>
        <strain evidence="1">Expedition CK06-06</strain>
    </source>
</reference>